<dbReference type="Proteomes" id="UP000025241">
    <property type="component" value="Chromosome I"/>
</dbReference>
<feature type="domain" description="ABC transmembrane type-1" evidence="11">
    <location>
        <begin position="26"/>
        <end position="225"/>
    </location>
</feature>
<dbReference type="eggNOG" id="COG4215">
    <property type="taxonomic scope" value="Bacteria"/>
</dbReference>
<dbReference type="STRING" id="1301098.PKB_1463"/>
<proteinExistence type="inferred from homology"/>
<dbReference type="RefSeq" id="WP_043250306.1">
    <property type="nucleotide sequence ID" value="NZ_HG322950.1"/>
</dbReference>
<dbReference type="InterPro" id="IPR000515">
    <property type="entry name" value="MetI-like"/>
</dbReference>
<dbReference type="GO" id="GO:0006865">
    <property type="term" value="P:amino acid transport"/>
    <property type="evidence" value="ECO:0007669"/>
    <property type="project" value="UniProtKB-KW"/>
</dbReference>
<evidence type="ECO:0000256" key="10">
    <source>
        <dbReference type="RuleBase" id="RU363032"/>
    </source>
</evidence>
<comment type="subcellular location">
    <subcellularLocation>
        <location evidence="1">Cell inner membrane</location>
        <topology evidence="1">Multi-pass membrane protein</topology>
    </subcellularLocation>
    <subcellularLocation>
        <location evidence="10">Cell membrane</location>
        <topology evidence="10">Multi-pass membrane protein</topology>
    </subcellularLocation>
</comment>
<feature type="transmembrane region" description="Helical" evidence="10">
    <location>
        <begin position="62"/>
        <end position="85"/>
    </location>
</feature>
<dbReference type="PANTHER" id="PTHR30133:SF1">
    <property type="entry name" value="HISTIDINE TRANSPORT SYSTEM PERMEASE PROTEIN HISQ"/>
    <property type="match status" value="1"/>
</dbReference>
<accession>A0A024HCM4</accession>
<feature type="transmembrane region" description="Helical" evidence="10">
    <location>
        <begin position="204"/>
        <end position="225"/>
    </location>
</feature>
<dbReference type="EMBL" id="HG322950">
    <property type="protein sequence ID" value="CDF82825.1"/>
    <property type="molecule type" value="Genomic_DNA"/>
</dbReference>
<dbReference type="SUPFAM" id="SSF161098">
    <property type="entry name" value="MetI-like"/>
    <property type="match status" value="1"/>
</dbReference>
<evidence type="ECO:0000256" key="1">
    <source>
        <dbReference type="ARBA" id="ARBA00004429"/>
    </source>
</evidence>
<dbReference type="PANTHER" id="PTHR30133">
    <property type="entry name" value="CATIONIC AMINO ACID TRANSPORTER, MEMBRANE COMPONENT"/>
    <property type="match status" value="1"/>
</dbReference>
<evidence type="ECO:0000256" key="5">
    <source>
        <dbReference type="ARBA" id="ARBA00022519"/>
    </source>
</evidence>
<dbReference type="CDD" id="cd06261">
    <property type="entry name" value="TM_PBP2"/>
    <property type="match status" value="1"/>
</dbReference>
<dbReference type="InterPro" id="IPR035906">
    <property type="entry name" value="MetI-like_sf"/>
</dbReference>
<evidence type="ECO:0000256" key="4">
    <source>
        <dbReference type="ARBA" id="ARBA00022475"/>
    </source>
</evidence>
<keyword evidence="4" id="KW-1003">Cell membrane</keyword>
<evidence type="ECO:0000256" key="8">
    <source>
        <dbReference type="ARBA" id="ARBA00022989"/>
    </source>
</evidence>
<reference evidence="12 13" key="1">
    <citation type="submission" date="2013-03" db="EMBL/GenBank/DDBJ databases">
        <authorList>
            <person name="Linke B."/>
        </authorList>
    </citation>
    <scope>NUCLEOTIDE SEQUENCE [LARGE SCALE GENOMIC DNA]</scope>
    <source>
        <strain evidence="12 13">B13</strain>
    </source>
</reference>
<keyword evidence="9 10" id="KW-0472">Membrane</keyword>
<dbReference type="AlphaFoldDB" id="A0A024HCM4"/>
<dbReference type="PATRIC" id="fig|1301098.3.peg.1455"/>
<keyword evidence="8 10" id="KW-1133">Transmembrane helix</keyword>
<dbReference type="PROSITE" id="PS50928">
    <property type="entry name" value="ABC_TM1"/>
    <property type="match status" value="1"/>
</dbReference>
<evidence type="ECO:0000256" key="7">
    <source>
        <dbReference type="ARBA" id="ARBA00022970"/>
    </source>
</evidence>
<dbReference type="InterPro" id="IPR010065">
    <property type="entry name" value="AA_ABC_transptr_permease_3TM"/>
</dbReference>
<dbReference type="NCBIfam" id="TIGR01726">
    <property type="entry name" value="HEQRo_perm_3TM"/>
    <property type="match status" value="1"/>
</dbReference>
<evidence type="ECO:0000256" key="6">
    <source>
        <dbReference type="ARBA" id="ARBA00022692"/>
    </source>
</evidence>
<feature type="transmembrane region" description="Helical" evidence="10">
    <location>
        <begin position="162"/>
        <end position="184"/>
    </location>
</feature>
<keyword evidence="5" id="KW-0997">Cell inner membrane</keyword>
<evidence type="ECO:0000256" key="9">
    <source>
        <dbReference type="ARBA" id="ARBA00023136"/>
    </source>
</evidence>
<dbReference type="Gene3D" id="1.10.3720.10">
    <property type="entry name" value="MetI-like"/>
    <property type="match status" value="1"/>
</dbReference>
<reference evidence="12 13" key="2">
    <citation type="submission" date="2014-05" db="EMBL/GenBank/DDBJ databases">
        <title>Genome sequence of the 3-chlorobenzoate degrading bacterium Pseudomonas knackmussii B13 shows multiple evidence for horizontal gene transfer.</title>
        <authorList>
            <person name="Miyazaki R."/>
            <person name="Bertelli C."/>
            <person name="Falquet L."/>
            <person name="Robinson-Rechavi M."/>
            <person name="Gharib W."/>
            <person name="Roy S."/>
            <person name="Van der Meer J.R."/>
        </authorList>
    </citation>
    <scope>NUCLEOTIDE SEQUENCE [LARGE SCALE GENOMIC DNA]</scope>
    <source>
        <strain evidence="12 13">B13</strain>
    </source>
</reference>
<evidence type="ECO:0000313" key="13">
    <source>
        <dbReference type="Proteomes" id="UP000025241"/>
    </source>
</evidence>
<feature type="transmembrane region" description="Helical" evidence="10">
    <location>
        <begin position="30"/>
        <end position="50"/>
    </location>
</feature>
<dbReference type="InterPro" id="IPR051613">
    <property type="entry name" value="ABC_transp_permease_HisMQ"/>
</dbReference>
<dbReference type="OrthoDB" id="9815029at2"/>
<dbReference type="GO" id="GO:0022857">
    <property type="term" value="F:transmembrane transporter activity"/>
    <property type="evidence" value="ECO:0007669"/>
    <property type="project" value="InterPro"/>
</dbReference>
<gene>
    <name evidence="12" type="primary">hisq1</name>
    <name evidence="12" type="ORF">PKB_1463</name>
</gene>
<sequence>MLPDFLGTLADSLSLKGYGSILLDGTWMTIKLSICSLLLSVLLGLIGATSKLSGSKLLRFPAICYTTLIRGVPDLVLMLLIFYSLQTWLADLTDYMEWEYIEIDPFSAGIITLGFIYGAYFTETFRGAILAVPRGQMEAATAYGLSRMQRFRFVLFPQMMRFALPGIGNNWMVLIKSTALVSIIGLSDVVRAAQDAGKSSYRLLFFLLVAAAIYLVFTTVSNIVLRKLERRYATGVREALR</sequence>
<feature type="transmembrane region" description="Helical" evidence="10">
    <location>
        <begin position="105"/>
        <end position="122"/>
    </location>
</feature>
<dbReference type="HOGENOM" id="CLU_019602_1_4_6"/>
<keyword evidence="3 10" id="KW-0813">Transport</keyword>
<name>A0A024HCM4_PSEKB</name>
<keyword evidence="7" id="KW-0029">Amino-acid transport</keyword>
<evidence type="ECO:0000256" key="3">
    <source>
        <dbReference type="ARBA" id="ARBA00022448"/>
    </source>
</evidence>
<comment type="similarity">
    <text evidence="2">Belongs to the binding-protein-dependent transport system permease family. HisMQ subfamily.</text>
</comment>
<protein>
    <submittedName>
        <fullName evidence="12">Histidine transport system permease protein hisQ</fullName>
    </submittedName>
</protein>
<organism evidence="12 13">
    <name type="scientific">Pseudomonas knackmussii (strain DSM 6978 / CCUG 54928 / LMG 23759 / B13)</name>
    <dbReference type="NCBI Taxonomy" id="1301098"/>
    <lineage>
        <taxon>Bacteria</taxon>
        <taxon>Pseudomonadati</taxon>
        <taxon>Pseudomonadota</taxon>
        <taxon>Gammaproteobacteria</taxon>
        <taxon>Pseudomonadales</taxon>
        <taxon>Pseudomonadaceae</taxon>
        <taxon>Pseudomonas</taxon>
    </lineage>
</organism>
<evidence type="ECO:0000313" key="12">
    <source>
        <dbReference type="EMBL" id="CDF82825.1"/>
    </source>
</evidence>
<dbReference type="Pfam" id="PF00528">
    <property type="entry name" value="BPD_transp_1"/>
    <property type="match status" value="1"/>
</dbReference>
<evidence type="ECO:0000259" key="11">
    <source>
        <dbReference type="PROSITE" id="PS50928"/>
    </source>
</evidence>
<dbReference type="NCBIfam" id="NF011714">
    <property type="entry name" value="PRK15135.1"/>
    <property type="match status" value="1"/>
</dbReference>
<dbReference type="GO" id="GO:0043190">
    <property type="term" value="C:ATP-binding cassette (ABC) transporter complex"/>
    <property type="evidence" value="ECO:0007669"/>
    <property type="project" value="InterPro"/>
</dbReference>
<keyword evidence="6 10" id="KW-0812">Transmembrane</keyword>
<evidence type="ECO:0000256" key="2">
    <source>
        <dbReference type="ARBA" id="ARBA00010072"/>
    </source>
</evidence>
<dbReference type="KEGG" id="pkc:PKB_1463"/>
<keyword evidence="13" id="KW-1185">Reference proteome</keyword>